<organism evidence="1 2">
    <name type="scientific">Microscilla marina ATCC 23134</name>
    <dbReference type="NCBI Taxonomy" id="313606"/>
    <lineage>
        <taxon>Bacteria</taxon>
        <taxon>Pseudomonadati</taxon>
        <taxon>Bacteroidota</taxon>
        <taxon>Cytophagia</taxon>
        <taxon>Cytophagales</taxon>
        <taxon>Microscillaceae</taxon>
        <taxon>Microscilla</taxon>
    </lineage>
</organism>
<keyword evidence="2" id="KW-1185">Reference proteome</keyword>
<protein>
    <recommendedName>
        <fullName evidence="3">ApeA N-terminal domain-containing protein</fullName>
    </recommendedName>
</protein>
<dbReference type="OrthoDB" id="662887at2"/>
<dbReference type="AlphaFoldDB" id="A1ZZX1"/>
<dbReference type="EMBL" id="AAWS01000084">
    <property type="protein sequence ID" value="EAY24059.1"/>
    <property type="molecule type" value="Genomic_DNA"/>
</dbReference>
<evidence type="ECO:0008006" key="3">
    <source>
        <dbReference type="Google" id="ProtNLM"/>
    </source>
</evidence>
<evidence type="ECO:0000313" key="2">
    <source>
        <dbReference type="Proteomes" id="UP000004095"/>
    </source>
</evidence>
<dbReference type="Proteomes" id="UP000004095">
    <property type="component" value="Unassembled WGS sequence"/>
</dbReference>
<evidence type="ECO:0000313" key="1">
    <source>
        <dbReference type="EMBL" id="EAY24059.1"/>
    </source>
</evidence>
<proteinExistence type="predicted"/>
<gene>
    <name evidence="1" type="ORF">M23134_01543</name>
</gene>
<dbReference type="RefSeq" id="WP_002705585.1">
    <property type="nucleotide sequence ID" value="NZ_AAWS01000084.1"/>
</dbReference>
<sequence>MELIKKDIIPSLQKVVKLMEPSCFTIKCNKHYLDSKTLTIKKESREYGFELEPSAVNDLEAFPFSPDTVIELFNENSTLFFQGEKLFLNKISHDTNLNEIGSGSLSELTTTSSAKSFDDKYLRQVIPVGEKNKAPDLTDFEIRGYVTPQNLQTFLVCCSVSNEKFHIYTHKLNKQEFLVIDCLNKTSIDIFKQKCYCILLALGFITGQLTLNETYILSFEDEAMQAPLNIKYSSSSPSISTKTSVFESYIYTHNTNSKEEIKGDSENKKEDGKKYIFRFPEQVFSNLVTLFFNHDELERAAILLIHGNSITLELALPGYYVAIEAIAQYFKKNVFTNKQDSTPIKDKKIARELRQKMLEIAKEIKTESKLGDGEFDLKTIEAKINDMNKLTNRAALSKPFEHFGYTLLVGEQPTLTERNTYLHGRYHGNSSSPVRLKESIHLEARLNFMIDFLLLKLAGFSGKVINHAKRWSETTSKASNEDEFIDI</sequence>
<accession>A1ZZX1</accession>
<dbReference type="eggNOG" id="ENOG5032Z8J">
    <property type="taxonomic scope" value="Bacteria"/>
</dbReference>
<name>A1ZZX1_MICM2</name>
<comment type="caution">
    <text evidence="1">The sequence shown here is derived from an EMBL/GenBank/DDBJ whole genome shotgun (WGS) entry which is preliminary data.</text>
</comment>
<reference evidence="1 2" key="1">
    <citation type="submission" date="2007-01" db="EMBL/GenBank/DDBJ databases">
        <authorList>
            <person name="Haygood M."/>
            <person name="Podell S."/>
            <person name="Anderson C."/>
            <person name="Hopkinson B."/>
            <person name="Roe K."/>
            <person name="Barbeau K."/>
            <person name="Gaasterland T."/>
            <person name="Ferriera S."/>
            <person name="Johnson J."/>
            <person name="Kravitz S."/>
            <person name="Beeson K."/>
            <person name="Sutton G."/>
            <person name="Rogers Y.-H."/>
            <person name="Friedman R."/>
            <person name="Frazier M."/>
            <person name="Venter J.C."/>
        </authorList>
    </citation>
    <scope>NUCLEOTIDE SEQUENCE [LARGE SCALE GENOMIC DNA]</scope>
    <source>
        <strain evidence="1 2">ATCC 23134</strain>
    </source>
</reference>